<reference evidence="2 3" key="1">
    <citation type="submission" date="2019-08" db="EMBL/GenBank/DDBJ databases">
        <title>Seonamhaeicola sediminis sp. nov., isolated from marine sediment.</title>
        <authorList>
            <person name="Cao W.R."/>
        </authorList>
    </citation>
    <scope>NUCLEOTIDE SEQUENCE [LARGE SCALE GENOMIC DNA]</scope>
    <source>
        <strain evidence="2 3">1505</strain>
    </source>
</reference>
<proteinExistence type="predicted"/>
<protein>
    <submittedName>
        <fullName evidence="2">Uncharacterized protein</fullName>
    </submittedName>
</protein>
<name>A0A5C7GFX3_9FLAO</name>
<keyword evidence="3" id="KW-1185">Reference proteome</keyword>
<sequence length="134" mass="15348">MNNETDKYLDDLTNKVIKESSLETPSVDFTVSVMNQISGLNTTSITYKPLISKWGWTLIFVISVALVVFVMYDGGTSPSWLGTIDFSVLYDNKIISALSNFKMPKLFVYAMLLFGLMFSIQIPYLKYHFNKRFE</sequence>
<evidence type="ECO:0000313" key="2">
    <source>
        <dbReference type="EMBL" id="TXG35677.1"/>
    </source>
</evidence>
<evidence type="ECO:0000256" key="1">
    <source>
        <dbReference type="SAM" id="Phobius"/>
    </source>
</evidence>
<organism evidence="2 3">
    <name type="scientific">Seonamhaeicola maritimus</name>
    <dbReference type="NCBI Taxonomy" id="2591822"/>
    <lineage>
        <taxon>Bacteria</taxon>
        <taxon>Pseudomonadati</taxon>
        <taxon>Bacteroidota</taxon>
        <taxon>Flavobacteriia</taxon>
        <taxon>Flavobacteriales</taxon>
        <taxon>Flavobacteriaceae</taxon>
    </lineage>
</organism>
<comment type="caution">
    <text evidence="2">The sequence shown here is derived from an EMBL/GenBank/DDBJ whole genome shotgun (WGS) entry which is preliminary data.</text>
</comment>
<dbReference type="OrthoDB" id="1442507at2"/>
<feature type="transmembrane region" description="Helical" evidence="1">
    <location>
        <begin position="54"/>
        <end position="72"/>
    </location>
</feature>
<dbReference type="Proteomes" id="UP000321080">
    <property type="component" value="Unassembled WGS sequence"/>
</dbReference>
<dbReference type="AlphaFoldDB" id="A0A5C7GFX3"/>
<dbReference type="EMBL" id="VRKQ01000016">
    <property type="protein sequence ID" value="TXG35677.1"/>
    <property type="molecule type" value="Genomic_DNA"/>
</dbReference>
<feature type="transmembrane region" description="Helical" evidence="1">
    <location>
        <begin position="106"/>
        <end position="125"/>
    </location>
</feature>
<keyword evidence="1" id="KW-1133">Transmembrane helix</keyword>
<keyword evidence="1" id="KW-0472">Membrane</keyword>
<keyword evidence="1" id="KW-0812">Transmembrane</keyword>
<evidence type="ECO:0000313" key="3">
    <source>
        <dbReference type="Proteomes" id="UP000321080"/>
    </source>
</evidence>
<dbReference type="RefSeq" id="WP_147769282.1">
    <property type="nucleotide sequence ID" value="NZ_VRKQ01000016.1"/>
</dbReference>
<accession>A0A5C7GFX3</accession>
<gene>
    <name evidence="2" type="ORF">FUA22_14320</name>
</gene>